<protein>
    <submittedName>
        <fullName evidence="1">Uncharacterized protein</fullName>
    </submittedName>
</protein>
<gene>
    <name evidence="1" type="ORF">ALO75_102917</name>
</gene>
<organism evidence="1 2">
    <name type="scientific">Pseudomonas syringae pv. coryli</name>
    <dbReference type="NCBI Taxonomy" id="317659"/>
    <lineage>
        <taxon>Bacteria</taxon>
        <taxon>Pseudomonadati</taxon>
        <taxon>Pseudomonadota</taxon>
        <taxon>Gammaproteobacteria</taxon>
        <taxon>Pseudomonadales</taxon>
        <taxon>Pseudomonadaceae</taxon>
        <taxon>Pseudomonas</taxon>
    </lineage>
</organism>
<name>A0A0P9P4Z6_9PSED</name>
<evidence type="ECO:0000313" key="1">
    <source>
        <dbReference type="EMBL" id="KPW93258.1"/>
    </source>
</evidence>
<evidence type="ECO:0000313" key="2">
    <source>
        <dbReference type="Proteomes" id="UP000051335"/>
    </source>
</evidence>
<dbReference type="PATRIC" id="fig|317659.3.peg.5658"/>
<dbReference type="EMBL" id="LJQC01000801">
    <property type="protein sequence ID" value="KPW93258.1"/>
    <property type="molecule type" value="Genomic_DNA"/>
</dbReference>
<accession>A0A0P9P4Z6</accession>
<comment type="caution">
    <text evidence="1">The sequence shown here is derived from an EMBL/GenBank/DDBJ whole genome shotgun (WGS) entry which is preliminary data.</text>
</comment>
<proteinExistence type="predicted"/>
<dbReference type="Proteomes" id="UP000051335">
    <property type="component" value="Unassembled WGS sequence"/>
</dbReference>
<dbReference type="AlphaFoldDB" id="A0A0P9P4Z6"/>
<keyword evidence="2" id="KW-1185">Reference proteome</keyword>
<reference evidence="1 2" key="1">
    <citation type="submission" date="2015-09" db="EMBL/GenBank/DDBJ databases">
        <title>Genome announcement of multiple Pseudomonas syringae strains.</title>
        <authorList>
            <person name="Thakur S."/>
            <person name="Wang P.W."/>
            <person name="Gong Y."/>
            <person name="Weir B.S."/>
            <person name="Guttman D.S."/>
        </authorList>
    </citation>
    <scope>NUCLEOTIDE SEQUENCE [LARGE SCALE GENOMIC DNA]</scope>
    <source>
        <strain evidence="1 2">ICMP17001</strain>
    </source>
</reference>
<sequence length="41" mass="4725">MERPDCYAKRRHAKAGDEHFASLFRGSQYQVKKSLPDASRS</sequence>